<sequence length="101" mass="11612">MEMFSTIAVVFSFLPFSLSVIPFRLITSMKKQSSTSQPRWQKLALLLCLQELVPNAFKTQHGSHTMVRNLLDSFLWFVPVDRYFVLSCIAADNTDRVPWNG</sequence>
<accession>A0A8H7NCM3</accession>
<name>A0A8H7NCM3_BIOOC</name>
<comment type="caution">
    <text evidence="1">The sequence shown here is derived from an EMBL/GenBank/DDBJ whole genome shotgun (WGS) entry which is preliminary data.</text>
</comment>
<dbReference type="EMBL" id="JADCTT010000004">
    <property type="protein sequence ID" value="KAF9753414.1"/>
    <property type="molecule type" value="Genomic_DNA"/>
</dbReference>
<reference evidence="1" key="1">
    <citation type="submission" date="2020-10" db="EMBL/GenBank/DDBJ databases">
        <title>High-Quality Genome Resource of Clonostachys rosea strain S41 by Oxford Nanopore Long-Read Sequencing.</title>
        <authorList>
            <person name="Wang H."/>
        </authorList>
    </citation>
    <scope>NUCLEOTIDE SEQUENCE</scope>
    <source>
        <strain evidence="1">S41</strain>
    </source>
</reference>
<organism evidence="1 2">
    <name type="scientific">Bionectria ochroleuca</name>
    <name type="common">Gliocladium roseum</name>
    <dbReference type="NCBI Taxonomy" id="29856"/>
    <lineage>
        <taxon>Eukaryota</taxon>
        <taxon>Fungi</taxon>
        <taxon>Dikarya</taxon>
        <taxon>Ascomycota</taxon>
        <taxon>Pezizomycotina</taxon>
        <taxon>Sordariomycetes</taxon>
        <taxon>Hypocreomycetidae</taxon>
        <taxon>Hypocreales</taxon>
        <taxon>Bionectriaceae</taxon>
        <taxon>Clonostachys</taxon>
    </lineage>
</organism>
<proteinExistence type="predicted"/>
<gene>
    <name evidence="1" type="ORF">IM811_012172</name>
</gene>
<evidence type="ECO:0000313" key="2">
    <source>
        <dbReference type="Proteomes" id="UP000616885"/>
    </source>
</evidence>
<evidence type="ECO:0000313" key="1">
    <source>
        <dbReference type="EMBL" id="KAF9753414.1"/>
    </source>
</evidence>
<protein>
    <submittedName>
        <fullName evidence="1">Uncharacterized protein</fullName>
    </submittedName>
</protein>
<dbReference type="Proteomes" id="UP000616885">
    <property type="component" value="Unassembled WGS sequence"/>
</dbReference>
<dbReference type="AlphaFoldDB" id="A0A8H7NCM3"/>